<reference evidence="1 4" key="2">
    <citation type="journal article" date="2020" name="Microbes Environ.">
        <title>Synthetic bacterial community of duckweed: a simple and stable system to study plant-microbe interactions.</title>
        <authorList>
            <person name="Ishizawa H."/>
            <person name="Tada M."/>
            <person name="Kuroda M."/>
            <person name="Inoue D."/>
            <person name="Futamata H."/>
            <person name="Ike M."/>
        </authorList>
    </citation>
    <scope>NUCLEOTIDE SEQUENCE [LARGE SCALE GENOMIC DNA]</scope>
    <source>
        <strain evidence="1 4">DW100</strain>
    </source>
</reference>
<evidence type="ECO:0000313" key="2">
    <source>
        <dbReference type="EMBL" id="SIT22093.1"/>
    </source>
</evidence>
<reference evidence="1" key="3">
    <citation type="submission" date="2023-12" db="EMBL/GenBank/DDBJ databases">
        <title>Complete genome sequences of six duckweed-associated bacterial strains for studying community assembly in synthetic plant microbiome.</title>
        <authorList>
            <person name="Ishizawa H."/>
            <person name="Tada M."/>
            <person name="Tashiro Y."/>
            <person name="Kuroda M."/>
            <person name="Inoue D."/>
            <person name="Dohra H."/>
            <person name="Futamata H."/>
            <person name="Ike M."/>
        </authorList>
    </citation>
    <scope>NUCLEOTIDE SEQUENCE</scope>
    <source>
        <strain evidence="1">DW100</strain>
    </source>
</reference>
<dbReference type="InterPro" id="IPR058074">
    <property type="entry name" value="Bacteriocin-like"/>
</dbReference>
<organism evidence="2 3">
    <name type="scientific">Chryseobacterium gambrini</name>
    <dbReference type="NCBI Taxonomy" id="373672"/>
    <lineage>
        <taxon>Bacteria</taxon>
        <taxon>Pseudomonadati</taxon>
        <taxon>Bacteroidota</taxon>
        <taxon>Flavobacteriia</taxon>
        <taxon>Flavobacteriales</taxon>
        <taxon>Weeksellaceae</taxon>
        <taxon>Chryseobacterium group</taxon>
        <taxon>Chryseobacterium</taxon>
    </lineage>
</organism>
<reference evidence="2 3" key="1">
    <citation type="submission" date="2017-01" db="EMBL/GenBank/DDBJ databases">
        <authorList>
            <person name="Mah S.A."/>
            <person name="Swanson W.J."/>
            <person name="Moy G.W."/>
            <person name="Vacquier V.D."/>
        </authorList>
    </citation>
    <scope>NUCLEOTIDE SEQUENCE [LARGE SCALE GENOMIC DNA]</scope>
    <source>
        <strain evidence="2 3">DSM 18014</strain>
    </source>
</reference>
<dbReference type="STRING" id="373672.SAMN05421785_111141"/>
<keyword evidence="4" id="KW-1185">Reference proteome</keyword>
<accession>A0A1N7QGU6</accession>
<dbReference type="EMBL" id="AP029022">
    <property type="protein sequence ID" value="BEV05811.1"/>
    <property type="molecule type" value="Genomic_DNA"/>
</dbReference>
<evidence type="ECO:0000313" key="3">
    <source>
        <dbReference type="Proteomes" id="UP000185781"/>
    </source>
</evidence>
<protein>
    <submittedName>
        <fullName evidence="2">Uncharacterized protein</fullName>
    </submittedName>
</protein>
<name>A0A1N7QGU6_9FLAO</name>
<dbReference type="RefSeq" id="WP_076395230.1">
    <property type="nucleotide sequence ID" value="NZ_AP029022.1"/>
</dbReference>
<proteinExistence type="predicted"/>
<evidence type="ECO:0000313" key="1">
    <source>
        <dbReference type="EMBL" id="BEV05811.1"/>
    </source>
</evidence>
<dbReference type="Proteomes" id="UP001380186">
    <property type="component" value="Chromosome"/>
</dbReference>
<gene>
    <name evidence="1" type="ORF">CRDW_31850</name>
    <name evidence="2" type="ORF">SAMN05421785_111141</name>
</gene>
<dbReference type="AlphaFoldDB" id="A0A1N7QGU6"/>
<sequence length="65" mass="7120">MKNLKKIAREDLRMIQGGYGPPVSDGMGGWYCPNRTEVMCLNGCTVLCMSGTQCKPSFCIDPIFG</sequence>
<dbReference type="OrthoDB" id="1264991at2"/>
<dbReference type="EMBL" id="FTOV01000011">
    <property type="protein sequence ID" value="SIT22093.1"/>
    <property type="molecule type" value="Genomic_DNA"/>
</dbReference>
<evidence type="ECO:0000313" key="4">
    <source>
        <dbReference type="Proteomes" id="UP001380186"/>
    </source>
</evidence>
<dbReference type="NCBIfam" id="NF047798">
    <property type="entry name" value="leader_Chryseo"/>
    <property type="match status" value="1"/>
</dbReference>
<dbReference type="Proteomes" id="UP000185781">
    <property type="component" value="Unassembled WGS sequence"/>
</dbReference>